<reference evidence="1 2" key="1">
    <citation type="journal article" date="2019" name="Sci. Rep.">
        <title>Orb-weaving spider Araneus ventricosus genome elucidates the spidroin gene catalogue.</title>
        <authorList>
            <person name="Kono N."/>
            <person name="Nakamura H."/>
            <person name="Ohtoshi R."/>
            <person name="Moran D.A.P."/>
            <person name="Shinohara A."/>
            <person name="Yoshida Y."/>
            <person name="Fujiwara M."/>
            <person name="Mori M."/>
            <person name="Tomita M."/>
            <person name="Arakawa K."/>
        </authorList>
    </citation>
    <scope>NUCLEOTIDE SEQUENCE [LARGE SCALE GENOMIC DNA]</scope>
</reference>
<dbReference type="Proteomes" id="UP000499080">
    <property type="component" value="Unassembled WGS sequence"/>
</dbReference>
<sequence length="206" mass="23433">MCFLYWLHISTCVATYLNGLHDELLFGFAVSSFFPIAIQYSINSKVLFGTVNYPVSKVDAFLKGVHKPEENHGQFDNFEHCDSHLSATGVCFNLSTDIPMQMFYGFLHKFRRRHGGSFWCISSSDTSLCFVTSIRSVYGGVDAWRFLLRIQRIPPQISSSLRIESKESFHRSNFVSSPNTHSPFQSCALTWKTTSLICFLLSLLSE</sequence>
<evidence type="ECO:0000313" key="1">
    <source>
        <dbReference type="EMBL" id="GBN66276.1"/>
    </source>
</evidence>
<name>A0A4Y2QSP3_ARAVE</name>
<gene>
    <name evidence="1" type="ORF">AVEN_173430_1</name>
</gene>
<dbReference type="EMBL" id="BGPR01014690">
    <property type="protein sequence ID" value="GBN66276.1"/>
    <property type="molecule type" value="Genomic_DNA"/>
</dbReference>
<comment type="caution">
    <text evidence="1">The sequence shown here is derived from an EMBL/GenBank/DDBJ whole genome shotgun (WGS) entry which is preliminary data.</text>
</comment>
<dbReference type="AlphaFoldDB" id="A0A4Y2QSP3"/>
<proteinExistence type="predicted"/>
<protein>
    <submittedName>
        <fullName evidence="1">Uncharacterized protein</fullName>
    </submittedName>
</protein>
<keyword evidence="2" id="KW-1185">Reference proteome</keyword>
<organism evidence="1 2">
    <name type="scientific">Araneus ventricosus</name>
    <name type="common">Orbweaver spider</name>
    <name type="synonym">Epeira ventricosa</name>
    <dbReference type="NCBI Taxonomy" id="182803"/>
    <lineage>
        <taxon>Eukaryota</taxon>
        <taxon>Metazoa</taxon>
        <taxon>Ecdysozoa</taxon>
        <taxon>Arthropoda</taxon>
        <taxon>Chelicerata</taxon>
        <taxon>Arachnida</taxon>
        <taxon>Araneae</taxon>
        <taxon>Araneomorphae</taxon>
        <taxon>Entelegynae</taxon>
        <taxon>Araneoidea</taxon>
        <taxon>Araneidae</taxon>
        <taxon>Araneus</taxon>
    </lineage>
</organism>
<evidence type="ECO:0000313" key="2">
    <source>
        <dbReference type="Proteomes" id="UP000499080"/>
    </source>
</evidence>
<accession>A0A4Y2QSP3</accession>